<dbReference type="SMART" id="SM00406">
    <property type="entry name" value="IGv"/>
    <property type="match status" value="1"/>
</dbReference>
<dbReference type="SUPFAM" id="SSF48726">
    <property type="entry name" value="Immunoglobulin"/>
    <property type="match status" value="1"/>
</dbReference>
<dbReference type="Ensembl" id="ENSVKKT00000018179.1">
    <property type="protein sequence ID" value="ENSVKKP00000017736.1"/>
    <property type="gene ID" value="ENSVKKG00000012121.1"/>
</dbReference>
<dbReference type="PRINTS" id="PR00213">
    <property type="entry name" value="MYELINP0"/>
</dbReference>
<dbReference type="InterPro" id="IPR013106">
    <property type="entry name" value="Ig_V-set"/>
</dbReference>
<evidence type="ECO:0000256" key="1">
    <source>
        <dbReference type="ARBA" id="ARBA00004479"/>
    </source>
</evidence>
<dbReference type="SMART" id="SM00409">
    <property type="entry name" value="IG"/>
    <property type="match status" value="1"/>
</dbReference>
<name>A0A8D2L7B2_VARKO</name>
<evidence type="ECO:0000256" key="2">
    <source>
        <dbReference type="ARBA" id="ARBA00007180"/>
    </source>
</evidence>
<keyword evidence="7" id="KW-1015">Disulfide bond</keyword>
<dbReference type="InterPro" id="IPR003599">
    <property type="entry name" value="Ig_sub"/>
</dbReference>
<sequence length="210" mass="22907">HLALTLCCSIFLQQYNFIACTGTLESCSATADISIVTVTTPTELSVQAGANVKLPCIFISSEEISTATSVTWSFQQKGSTARPITFLYYSDGKQYNGKNTLFNGRSSWAGNLTMRDASIKIENVQPADNGTYFCDVKNPPDIVAEPGQIKVKVLEEEITVDYGRAAVTPENTIIITKTTTSGNILLNGESFWQLVLQFCCILASFLSNLF</sequence>
<feature type="signal peptide" evidence="10">
    <location>
        <begin position="1"/>
        <end position="20"/>
    </location>
</feature>
<keyword evidence="9" id="KW-0393">Immunoglobulin domain</keyword>
<dbReference type="AlphaFoldDB" id="A0A8D2L7B2"/>
<evidence type="ECO:0000256" key="8">
    <source>
        <dbReference type="ARBA" id="ARBA00023180"/>
    </source>
</evidence>
<proteinExistence type="inferred from homology"/>
<keyword evidence="4 10" id="KW-0732">Signal</keyword>
<organism evidence="12 13">
    <name type="scientific">Varanus komodoensis</name>
    <name type="common">Komodo dragon</name>
    <dbReference type="NCBI Taxonomy" id="61221"/>
    <lineage>
        <taxon>Eukaryota</taxon>
        <taxon>Metazoa</taxon>
        <taxon>Chordata</taxon>
        <taxon>Craniata</taxon>
        <taxon>Vertebrata</taxon>
        <taxon>Euteleostomi</taxon>
        <taxon>Lepidosauria</taxon>
        <taxon>Squamata</taxon>
        <taxon>Bifurcata</taxon>
        <taxon>Unidentata</taxon>
        <taxon>Episquamata</taxon>
        <taxon>Toxicofera</taxon>
        <taxon>Anguimorpha</taxon>
        <taxon>Paleoanguimorpha</taxon>
        <taxon>Varanoidea</taxon>
        <taxon>Varanidae</taxon>
        <taxon>Varanus</taxon>
    </lineage>
</organism>
<protein>
    <recommendedName>
        <fullName evidence="11">Ig-like domain-containing protein</fullName>
    </recommendedName>
</protein>
<accession>A0A8D2L7B2</accession>
<dbReference type="InterPro" id="IPR007110">
    <property type="entry name" value="Ig-like_dom"/>
</dbReference>
<evidence type="ECO:0000256" key="9">
    <source>
        <dbReference type="ARBA" id="ARBA00023319"/>
    </source>
</evidence>
<dbReference type="InterPro" id="IPR036179">
    <property type="entry name" value="Ig-like_dom_sf"/>
</dbReference>
<dbReference type="Gene3D" id="2.60.40.10">
    <property type="entry name" value="Immunoglobulins"/>
    <property type="match status" value="1"/>
</dbReference>
<evidence type="ECO:0000256" key="10">
    <source>
        <dbReference type="SAM" id="SignalP"/>
    </source>
</evidence>
<keyword evidence="6" id="KW-0472">Membrane</keyword>
<evidence type="ECO:0000313" key="13">
    <source>
        <dbReference type="Proteomes" id="UP000694545"/>
    </source>
</evidence>
<evidence type="ECO:0000256" key="3">
    <source>
        <dbReference type="ARBA" id="ARBA00022692"/>
    </source>
</evidence>
<dbReference type="GO" id="GO:0009986">
    <property type="term" value="C:cell surface"/>
    <property type="evidence" value="ECO:0007669"/>
    <property type="project" value="TreeGrafter"/>
</dbReference>
<dbReference type="PROSITE" id="PS50835">
    <property type="entry name" value="IG_LIKE"/>
    <property type="match status" value="1"/>
</dbReference>
<evidence type="ECO:0000256" key="5">
    <source>
        <dbReference type="ARBA" id="ARBA00022989"/>
    </source>
</evidence>
<feature type="chain" id="PRO_5034598784" description="Ig-like domain-containing protein" evidence="10">
    <location>
        <begin position="21"/>
        <end position="210"/>
    </location>
</feature>
<keyword evidence="3" id="KW-0812">Transmembrane</keyword>
<comment type="subcellular location">
    <subcellularLocation>
        <location evidence="1">Membrane</location>
        <topology evidence="1">Single-pass type I membrane protein</topology>
    </subcellularLocation>
</comment>
<dbReference type="Pfam" id="PF07686">
    <property type="entry name" value="V-set"/>
    <property type="match status" value="1"/>
</dbReference>
<reference evidence="12" key="2">
    <citation type="submission" date="2025-09" db="UniProtKB">
        <authorList>
            <consortium name="Ensembl"/>
        </authorList>
    </citation>
    <scope>IDENTIFICATION</scope>
</reference>
<feature type="domain" description="Ig-like" evidence="11">
    <location>
        <begin position="34"/>
        <end position="155"/>
    </location>
</feature>
<keyword evidence="13" id="KW-1185">Reference proteome</keyword>
<evidence type="ECO:0000259" key="11">
    <source>
        <dbReference type="PROSITE" id="PS50835"/>
    </source>
</evidence>
<keyword evidence="5" id="KW-1133">Transmembrane helix</keyword>
<dbReference type="PANTHER" id="PTHR13869">
    <property type="entry name" value="MYELIN P0 RELATED"/>
    <property type="match status" value="1"/>
</dbReference>
<dbReference type="InterPro" id="IPR013783">
    <property type="entry name" value="Ig-like_fold"/>
</dbReference>
<dbReference type="Proteomes" id="UP000694545">
    <property type="component" value="Unplaced"/>
</dbReference>
<dbReference type="PANTHER" id="PTHR13869:SF19">
    <property type="entry name" value="MYELIN PROTEIN ZERO-LIKE PROTEIN 1"/>
    <property type="match status" value="1"/>
</dbReference>
<comment type="similarity">
    <text evidence="2">Belongs to the myelin P0 protein family.</text>
</comment>
<dbReference type="InterPro" id="IPR000920">
    <property type="entry name" value="Myelin_P0-rel"/>
</dbReference>
<reference evidence="12" key="1">
    <citation type="submission" date="2025-08" db="UniProtKB">
        <authorList>
            <consortium name="Ensembl"/>
        </authorList>
    </citation>
    <scope>IDENTIFICATION</scope>
</reference>
<dbReference type="GO" id="GO:0005886">
    <property type="term" value="C:plasma membrane"/>
    <property type="evidence" value="ECO:0007669"/>
    <property type="project" value="TreeGrafter"/>
</dbReference>
<keyword evidence="8" id="KW-0325">Glycoprotein</keyword>
<dbReference type="GO" id="GO:0005925">
    <property type="term" value="C:focal adhesion"/>
    <property type="evidence" value="ECO:0007669"/>
    <property type="project" value="TreeGrafter"/>
</dbReference>
<dbReference type="OMA" id="VLQFCCI"/>
<evidence type="ECO:0000256" key="7">
    <source>
        <dbReference type="ARBA" id="ARBA00023157"/>
    </source>
</evidence>
<evidence type="ECO:0000256" key="6">
    <source>
        <dbReference type="ARBA" id="ARBA00023136"/>
    </source>
</evidence>
<evidence type="ECO:0000313" key="12">
    <source>
        <dbReference type="Ensembl" id="ENSVKKP00000017736.1"/>
    </source>
</evidence>
<dbReference type="FunFam" id="2.60.40.10:FF:000193">
    <property type="entry name" value="Myelin protein zero-like 1 like"/>
    <property type="match status" value="1"/>
</dbReference>
<evidence type="ECO:0000256" key="4">
    <source>
        <dbReference type="ARBA" id="ARBA00022729"/>
    </source>
</evidence>